<comment type="caution">
    <text evidence="3">The sequence shown here is derived from an EMBL/GenBank/DDBJ whole genome shotgun (WGS) entry which is preliminary data.</text>
</comment>
<evidence type="ECO:0000259" key="1">
    <source>
        <dbReference type="Pfam" id="PF07171"/>
    </source>
</evidence>
<sequence length="482" mass="52749">MRFAFGGIHIECSTYSHILTRIEDFKVLTGDSLAAAPDFAHLRVYPHQFHPTLYARAIPGGPVDRDAYETLKSGFLRSLKELLPLHGLYLPMHGALFVDGMQDAEGDWIASAREIVGPECLISASYDLHGNISRRVVDNIDMLSAYRTAPHIDVVETQQRACDMLVRCATEQLRPSLVWVPIPLLLPGERTSTEDEPAKGLYAQLPTIDEKDGVMDASLLVGYVWADEPRATASAVLTGTNPDVLKHEASMLAQQYWDARDAFQFGVPVGTISEMLDRAAACATKPVILADSGDNPTGGGVGDRAEMLEVLLQRGFQNALVAGIADPPATDICYQHVPGDTLQLTIGAALDPEGSRPIKVTAQLLLLLPTDNLRDRIAVVRVDGVTVVLTASRRPFHNISDFTKLGLNIPDFKLLVVKSGYLSPELAPIANPNLMALSDGSILQDLDKLPKNKFRPPTYPFEPTLAWQPSPILSKRSYREME</sequence>
<dbReference type="Pfam" id="PF07364">
    <property type="entry name" value="DUF1485"/>
    <property type="match status" value="1"/>
</dbReference>
<evidence type="ECO:0000313" key="3">
    <source>
        <dbReference type="EMBL" id="TCK69684.1"/>
    </source>
</evidence>
<dbReference type="PIRSF" id="PIRSF012702">
    <property type="entry name" value="UCP012702"/>
    <property type="match status" value="1"/>
</dbReference>
<keyword evidence="4" id="KW-1185">Reference proteome</keyword>
<dbReference type="Pfam" id="PF07171">
    <property type="entry name" value="MlrC_C"/>
    <property type="match status" value="1"/>
</dbReference>
<organism evidence="3 4">
    <name type="scientific">Acidipila rosea</name>
    <dbReference type="NCBI Taxonomy" id="768535"/>
    <lineage>
        <taxon>Bacteria</taxon>
        <taxon>Pseudomonadati</taxon>
        <taxon>Acidobacteriota</taxon>
        <taxon>Terriglobia</taxon>
        <taxon>Terriglobales</taxon>
        <taxon>Acidobacteriaceae</taxon>
        <taxon>Acidipila</taxon>
    </lineage>
</organism>
<dbReference type="InterPro" id="IPR010799">
    <property type="entry name" value="MlrC_C"/>
</dbReference>
<protein>
    <submittedName>
        <fullName evidence="3">Microcystin degradation protein MlrC</fullName>
    </submittedName>
</protein>
<name>A0A4R1KWT7_9BACT</name>
<dbReference type="RefSeq" id="WP_131999306.1">
    <property type="nucleotide sequence ID" value="NZ_SMGK01000008.1"/>
</dbReference>
<feature type="domain" description="Microcystin LR degradation protein MlrC N-terminal" evidence="2">
    <location>
        <begin position="2"/>
        <end position="279"/>
    </location>
</feature>
<dbReference type="InterPro" id="IPR009197">
    <property type="entry name" value="MlrC"/>
</dbReference>
<dbReference type="InterPro" id="IPR015995">
    <property type="entry name" value="MlrC_N"/>
</dbReference>
<gene>
    <name evidence="3" type="ORF">C7378_3426</name>
</gene>
<reference evidence="3 4" key="1">
    <citation type="submission" date="2019-03" db="EMBL/GenBank/DDBJ databases">
        <title>Genomic Encyclopedia of Type Strains, Phase IV (KMG-IV): sequencing the most valuable type-strain genomes for metagenomic binning, comparative biology and taxonomic classification.</title>
        <authorList>
            <person name="Goeker M."/>
        </authorList>
    </citation>
    <scope>NUCLEOTIDE SEQUENCE [LARGE SCALE GENOMIC DNA]</scope>
    <source>
        <strain evidence="3 4">DSM 103428</strain>
    </source>
</reference>
<proteinExistence type="predicted"/>
<evidence type="ECO:0000313" key="4">
    <source>
        <dbReference type="Proteomes" id="UP000295210"/>
    </source>
</evidence>
<dbReference type="Proteomes" id="UP000295210">
    <property type="component" value="Unassembled WGS sequence"/>
</dbReference>
<evidence type="ECO:0000259" key="2">
    <source>
        <dbReference type="Pfam" id="PF07364"/>
    </source>
</evidence>
<accession>A0A4R1KWT7</accession>
<dbReference type="AlphaFoldDB" id="A0A4R1KWT7"/>
<feature type="domain" description="Microcystin LR degradation protein MlrC C-terminal" evidence="1">
    <location>
        <begin position="289"/>
        <end position="451"/>
    </location>
</feature>
<dbReference type="OrthoDB" id="9815420at2"/>
<dbReference type="EMBL" id="SMGK01000008">
    <property type="protein sequence ID" value="TCK69684.1"/>
    <property type="molecule type" value="Genomic_DNA"/>
</dbReference>